<organism>
    <name type="scientific">Branchiostoma floridae</name>
    <name type="common">Florida lancelet</name>
    <name type="synonym">Amphioxus</name>
    <dbReference type="NCBI Taxonomy" id="7739"/>
    <lineage>
        <taxon>Eukaryota</taxon>
        <taxon>Metazoa</taxon>
        <taxon>Chordata</taxon>
        <taxon>Cephalochordata</taxon>
        <taxon>Leptocardii</taxon>
        <taxon>Amphioxiformes</taxon>
        <taxon>Branchiostomatidae</taxon>
        <taxon>Branchiostoma</taxon>
    </lineage>
</organism>
<gene>
    <name evidence="3" type="ORF">BRAFLDRAFT_94597</name>
</gene>
<protein>
    <submittedName>
        <fullName evidence="3">Uncharacterized protein</fullName>
    </submittedName>
</protein>
<evidence type="ECO:0000256" key="1">
    <source>
        <dbReference type="SAM" id="Coils"/>
    </source>
</evidence>
<feature type="coiled-coil region" evidence="1">
    <location>
        <begin position="171"/>
        <end position="201"/>
    </location>
</feature>
<sequence>MPSGRKILPEDRVKANRRQLMQMENREIFASLHGIGQRKKRAYRRRAQPVNPDQGYDAYYDCTMDMRTVYNQTRHHLFGLGETERELQRIQTGDEQFEHQKNGGHPRVNLHHLLYQDLWGEVENVVFDDFRTVGWPWDDVRNMRSPVRDREDHYQALRRLPSDAPVSITILSELRRLESELAEQRRRLREDQQKIVRLLEEVDVKSRMTSFWSPSPCARQRHEGNSTNHEPTDALMIDIHSKTDSD</sequence>
<dbReference type="AlphaFoldDB" id="C3ZUJ3"/>
<keyword evidence="1" id="KW-0175">Coiled coil</keyword>
<dbReference type="InParanoid" id="C3ZUJ3"/>
<evidence type="ECO:0000256" key="2">
    <source>
        <dbReference type="SAM" id="MobiDB-lite"/>
    </source>
</evidence>
<dbReference type="EMBL" id="GG666684">
    <property type="protein sequence ID" value="EEN43705.1"/>
    <property type="molecule type" value="Genomic_DNA"/>
</dbReference>
<accession>C3ZUJ3</accession>
<name>C3ZUJ3_BRAFL</name>
<feature type="region of interest" description="Disordered" evidence="2">
    <location>
        <begin position="213"/>
        <end position="246"/>
    </location>
</feature>
<reference evidence="3" key="1">
    <citation type="journal article" date="2008" name="Nature">
        <title>The amphioxus genome and the evolution of the chordate karyotype.</title>
        <authorList>
            <consortium name="US DOE Joint Genome Institute (JGI-PGF)"/>
            <person name="Putnam N.H."/>
            <person name="Butts T."/>
            <person name="Ferrier D.E.K."/>
            <person name="Furlong R.F."/>
            <person name="Hellsten U."/>
            <person name="Kawashima T."/>
            <person name="Robinson-Rechavi M."/>
            <person name="Shoguchi E."/>
            <person name="Terry A."/>
            <person name="Yu J.-K."/>
            <person name="Benito-Gutierrez E.L."/>
            <person name="Dubchak I."/>
            <person name="Garcia-Fernandez J."/>
            <person name="Gibson-Brown J.J."/>
            <person name="Grigoriev I.V."/>
            <person name="Horton A.C."/>
            <person name="de Jong P.J."/>
            <person name="Jurka J."/>
            <person name="Kapitonov V.V."/>
            <person name="Kohara Y."/>
            <person name="Kuroki Y."/>
            <person name="Lindquist E."/>
            <person name="Lucas S."/>
            <person name="Osoegawa K."/>
            <person name="Pennacchio L.A."/>
            <person name="Salamov A.A."/>
            <person name="Satou Y."/>
            <person name="Sauka-Spengler T."/>
            <person name="Schmutz J."/>
            <person name="Shin-I T."/>
            <person name="Toyoda A."/>
            <person name="Bronner-Fraser M."/>
            <person name="Fujiyama A."/>
            <person name="Holland L.Z."/>
            <person name="Holland P.W.H."/>
            <person name="Satoh N."/>
            <person name="Rokhsar D.S."/>
        </authorList>
    </citation>
    <scope>NUCLEOTIDE SEQUENCE [LARGE SCALE GENOMIC DNA]</scope>
    <source>
        <strain evidence="3">S238N-H82</strain>
        <tissue evidence="3">Testes</tissue>
    </source>
</reference>
<evidence type="ECO:0000313" key="3">
    <source>
        <dbReference type="EMBL" id="EEN43705.1"/>
    </source>
</evidence>
<proteinExistence type="predicted"/>